<dbReference type="OrthoDB" id="127107at2"/>
<evidence type="ECO:0000259" key="5">
    <source>
        <dbReference type="PROSITE" id="PS51007"/>
    </source>
</evidence>
<evidence type="ECO:0000256" key="1">
    <source>
        <dbReference type="ARBA" id="ARBA00022723"/>
    </source>
</evidence>
<dbReference type="InterPro" id="IPR011444">
    <property type="entry name" value="DUF1549"/>
</dbReference>
<dbReference type="GO" id="GO:0009055">
    <property type="term" value="F:electron transfer activity"/>
    <property type="evidence" value="ECO:0007669"/>
    <property type="project" value="InterPro"/>
</dbReference>
<evidence type="ECO:0000256" key="4">
    <source>
        <dbReference type="SAM" id="SignalP"/>
    </source>
</evidence>
<name>L0DDK8_SINAD</name>
<dbReference type="GO" id="GO:0046872">
    <property type="term" value="F:metal ion binding"/>
    <property type="evidence" value="ECO:0007669"/>
    <property type="project" value="UniProtKB-KW"/>
</dbReference>
<dbReference type="InterPro" id="IPR011429">
    <property type="entry name" value="Cyt_c_Planctomycete-type"/>
</dbReference>
<feature type="signal peptide" evidence="4">
    <location>
        <begin position="1"/>
        <end position="20"/>
    </location>
</feature>
<gene>
    <name evidence="6" type="ordered locus">Sinac_2445</name>
</gene>
<dbReference type="EMBL" id="CP003364">
    <property type="protein sequence ID" value="AGA26756.1"/>
    <property type="molecule type" value="Genomic_DNA"/>
</dbReference>
<dbReference type="eggNOG" id="COG3064">
    <property type="taxonomic scope" value="Bacteria"/>
</dbReference>
<reference evidence="6 7" key="1">
    <citation type="submission" date="2012-02" db="EMBL/GenBank/DDBJ databases">
        <title>Complete sequence of chromosome of Singulisphaera acidiphila DSM 18658.</title>
        <authorList>
            <consortium name="US DOE Joint Genome Institute (JGI-PGF)"/>
            <person name="Lucas S."/>
            <person name="Copeland A."/>
            <person name="Lapidus A."/>
            <person name="Glavina del Rio T."/>
            <person name="Dalin E."/>
            <person name="Tice H."/>
            <person name="Bruce D."/>
            <person name="Goodwin L."/>
            <person name="Pitluck S."/>
            <person name="Peters L."/>
            <person name="Ovchinnikova G."/>
            <person name="Chertkov O."/>
            <person name="Kyrpides N."/>
            <person name="Mavromatis K."/>
            <person name="Ivanova N."/>
            <person name="Brettin T."/>
            <person name="Detter J.C."/>
            <person name="Han C."/>
            <person name="Larimer F."/>
            <person name="Land M."/>
            <person name="Hauser L."/>
            <person name="Markowitz V."/>
            <person name="Cheng J.-F."/>
            <person name="Hugenholtz P."/>
            <person name="Woyke T."/>
            <person name="Wu D."/>
            <person name="Tindall B."/>
            <person name="Pomrenke H."/>
            <person name="Brambilla E."/>
            <person name="Klenk H.-P."/>
            <person name="Eisen J.A."/>
        </authorList>
    </citation>
    <scope>NUCLEOTIDE SEQUENCE [LARGE SCALE GENOMIC DNA]</scope>
    <source>
        <strain evidence="7">ATCC BAA-1392 / DSM 18658 / VKM B-2454 / MOB10</strain>
    </source>
</reference>
<evidence type="ECO:0000313" key="6">
    <source>
        <dbReference type="EMBL" id="AGA26756.1"/>
    </source>
</evidence>
<evidence type="ECO:0000256" key="3">
    <source>
        <dbReference type="PROSITE-ProRule" id="PRU00433"/>
    </source>
</evidence>
<dbReference type="PROSITE" id="PS51007">
    <property type="entry name" value="CYTC"/>
    <property type="match status" value="1"/>
</dbReference>
<proteinExistence type="predicted"/>
<keyword evidence="4" id="KW-0732">Signal</keyword>
<keyword evidence="3" id="KW-0349">Heme</keyword>
<dbReference type="GO" id="GO:0020037">
    <property type="term" value="F:heme binding"/>
    <property type="evidence" value="ECO:0007669"/>
    <property type="project" value="InterPro"/>
</dbReference>
<dbReference type="STRING" id="886293.Sinac_2445"/>
<keyword evidence="1 3" id="KW-0479">Metal-binding</keyword>
<dbReference type="AlphaFoldDB" id="L0DDK8"/>
<evidence type="ECO:0000256" key="2">
    <source>
        <dbReference type="ARBA" id="ARBA00023004"/>
    </source>
</evidence>
<dbReference type="InterPro" id="IPR009056">
    <property type="entry name" value="Cyt_c-like_dom"/>
</dbReference>
<dbReference type="Pfam" id="PF07635">
    <property type="entry name" value="PSCyt1"/>
    <property type="match status" value="1"/>
</dbReference>
<dbReference type="InterPro" id="IPR022655">
    <property type="entry name" value="DUF1553"/>
</dbReference>
<dbReference type="PANTHER" id="PTHR35889:SF3">
    <property type="entry name" value="F-BOX DOMAIN-CONTAINING PROTEIN"/>
    <property type="match status" value="1"/>
</dbReference>
<dbReference type="Pfam" id="PF07587">
    <property type="entry name" value="PSD1"/>
    <property type="match status" value="1"/>
</dbReference>
<feature type="chain" id="PRO_5003940081" evidence="4">
    <location>
        <begin position="21"/>
        <end position="962"/>
    </location>
</feature>
<dbReference type="Proteomes" id="UP000010798">
    <property type="component" value="Chromosome"/>
</dbReference>
<dbReference type="HOGENOM" id="CLU_005632_1_0_0"/>
<dbReference type="Pfam" id="PF07583">
    <property type="entry name" value="PSCyt2"/>
    <property type="match status" value="1"/>
</dbReference>
<keyword evidence="7" id="KW-1185">Reference proteome</keyword>
<dbReference type="KEGG" id="saci:Sinac_2445"/>
<feature type="domain" description="Cytochrome c" evidence="5">
    <location>
        <begin position="17"/>
        <end position="117"/>
    </location>
</feature>
<sequence length="962" mass="105200">MQVGLTMIGLILGLGQVATAAGPVDYVREVKPILAARCTSCHGAIRQKAGLRLDTAEFIRRGGDGGPAIEPGKSAESLILERITGADSTERMPPESEGVPLTANEVEALRGWIDQGAKAPPEPIPEDPRKHWAYQPPVRPVVPRSKDPVWANNPIDAFLDAGYQARGLRPSPPVARDLWLRRVTLDLIGLPPTRAERHAFLADQSANAEGHVVDRLLSDTRHGERWGRHWMDVWRYSDWYGLGEEVRYSHPHVWQWRDWIVAALNADKGYDRMVAEMLAGDELAPDDPATLRATGFLVRNWNIFNRNTWLDSTVEHTARAFLGVTIQCARCHDHKFDPVSQADYYRLRAFIEPHHIRIDRVPGQSDRTKAGLPRAFDDFLETPTYLFVRGDEAAPDKARSLQPATPSVLGGEIKVVPVSLSLGAANPDKREFVIREALEDAQKAVVQAGSAVVDARKRAELAAQARAVATEADRQAEGQVNAAADKPAELKTALAAAALVVETLANADRDARDAQVDLEVATSTLALAEARQAALKAVLSAEAFEDQGAKASGSETWAGAARDALSVQRQLALIEAKTNRLIASRDLTRAQRTLEGLLPAASAPAVDPNKVPRAKAATDLVEARSRLTGAETQLAKAEKSLSTPLTTEYASRPWEFPRAKTTFRDTPSNAPYAKTSTGRRLALARWLVDRRNPLTARVAVNHVWARHFGEPLVGSLDDFGLRTPRPDHLALLDWLAVEFIESGWSLKHLHRLIVNSQAYRMRSAGVDSGDSNVTNDPDNHFVWRMNVQRMEGEVVRDSVLFLAGHLDPQIGGPDLPVASAETGTRRTLYYRYASGENIPFLSVFDAASVTECYRRPATIVPQQALALSNSGMILTRAGDVASAIDREVGGEPVARGAFIDSAYELLLGRSPTVAERTECATGLDRLVATFATEPKPNASPEGRARAALVHVLLNHNDFVTIR</sequence>
<accession>L0DDK8</accession>
<keyword evidence="2 3" id="KW-0408">Iron</keyword>
<protein>
    <submittedName>
        <fullName evidence="6">Membrane protein involved in colicin uptake</fullName>
    </submittedName>
</protein>
<organism evidence="6 7">
    <name type="scientific">Singulisphaera acidiphila (strain ATCC BAA-1392 / DSM 18658 / VKM B-2454 / MOB10)</name>
    <dbReference type="NCBI Taxonomy" id="886293"/>
    <lineage>
        <taxon>Bacteria</taxon>
        <taxon>Pseudomonadati</taxon>
        <taxon>Planctomycetota</taxon>
        <taxon>Planctomycetia</taxon>
        <taxon>Isosphaerales</taxon>
        <taxon>Isosphaeraceae</taxon>
        <taxon>Singulisphaera</taxon>
    </lineage>
</organism>
<dbReference type="PANTHER" id="PTHR35889">
    <property type="entry name" value="CYCLOINULO-OLIGOSACCHARIDE FRUCTANOTRANSFERASE-RELATED"/>
    <property type="match status" value="1"/>
</dbReference>
<evidence type="ECO:0000313" key="7">
    <source>
        <dbReference type="Proteomes" id="UP000010798"/>
    </source>
</evidence>
<dbReference type="RefSeq" id="WP_015245908.1">
    <property type="nucleotide sequence ID" value="NC_019892.1"/>
</dbReference>